<evidence type="ECO:0000256" key="2">
    <source>
        <dbReference type="ARBA" id="ARBA00022837"/>
    </source>
</evidence>
<evidence type="ECO:0000313" key="5">
    <source>
        <dbReference type="EMBL" id="MFK2876827.1"/>
    </source>
</evidence>
<feature type="region of interest" description="Disordered" evidence="3">
    <location>
        <begin position="202"/>
        <end position="224"/>
    </location>
</feature>
<comment type="caution">
    <text evidence="5">The sequence shown here is derived from an EMBL/GenBank/DDBJ whole genome shotgun (WGS) entry which is preliminary data.</text>
</comment>
<keyword evidence="2" id="KW-0106">Calcium</keyword>
<dbReference type="Pfam" id="PF05567">
    <property type="entry name" value="T4P_PilY1"/>
    <property type="match status" value="1"/>
</dbReference>
<feature type="domain" description="PilY1 beta-propeller" evidence="4">
    <location>
        <begin position="863"/>
        <end position="1250"/>
    </location>
</feature>
<protein>
    <recommendedName>
        <fullName evidence="4">PilY1 beta-propeller domain-containing protein</fullName>
    </recommendedName>
</protein>
<accession>A0ABW8J417</accession>
<dbReference type="RefSeq" id="WP_404612772.1">
    <property type="nucleotide sequence ID" value="NZ_JADIKK010000008.1"/>
</dbReference>
<dbReference type="Proteomes" id="UP001620339">
    <property type="component" value="Unassembled WGS sequence"/>
</dbReference>
<evidence type="ECO:0000313" key="6">
    <source>
        <dbReference type="Proteomes" id="UP001620339"/>
    </source>
</evidence>
<keyword evidence="6" id="KW-1185">Reference proteome</keyword>
<organism evidence="5 6">
    <name type="scientific">Rhodanobacter hydrolyticus</name>
    <dbReference type="NCBI Taxonomy" id="2250595"/>
    <lineage>
        <taxon>Bacteria</taxon>
        <taxon>Pseudomonadati</taxon>
        <taxon>Pseudomonadota</taxon>
        <taxon>Gammaproteobacteria</taxon>
        <taxon>Lysobacterales</taxon>
        <taxon>Rhodanobacteraceae</taxon>
        <taxon>Rhodanobacter</taxon>
    </lineage>
</organism>
<evidence type="ECO:0000256" key="1">
    <source>
        <dbReference type="ARBA" id="ARBA00022723"/>
    </source>
</evidence>
<keyword evidence="1" id="KW-0479">Metal-binding</keyword>
<dbReference type="InterPro" id="IPR008707">
    <property type="entry name" value="B-propeller_PilY1"/>
</dbReference>
<sequence>MHQNQQSPSNHGHPARTPAFSFIIRKSETAMSKSPRSLRSAGLGGVLLTCMLTLLGGGTAQAQTVLSDTPVYSASNVPANLMMALSVEFPTGTVAAYGTAKGYSASTTFLGYFDPAKCYTYSTSSPPGTQTGGYFVPNGAVNSSGGCNITTTTKSGSTTTSYWSGNMLNWALMTALDEFRQALTGGTRIVDTTSSTVLIRSNLNSQSSTGNDPNRQIDATDNVSPSTVIGDSNYSSATNVYIEVAAQGTQFVVSNNSSFSNTGTTGSGSSQITNKATTYNAEVQVCVTGMLESDCNSAHATTDYVGAGQYNKPEGLIQQNYTKIRVGASAYAFQQGNGPANGVVRALLRDNGPTTYNGYGTRQTNPYSEWNATTGIFATNPDTDEDTGTAPGSVNATSTGAINYLNNFGYANGYETYDTIADLYWATLAYYMQVPLDSSYTSGLSASNSLDTSYPAFTGTIGTGTGQLNDPIQYTCQSNAIVTIGDAHTWYDTRVPSSGGPTPNATNQAALPVVNGADAGGYATKLGNLPLIEAKGTTPASITMAQLRYKGSSATTTTTVPAANQLGLTTEPDGTTSPTYNMAGLAYFAHTQDIRPDLANKQTVTTYTLDVLEPGSYDGINPDYTYDPANFSTSSGEAGPDMYWLAAKYGGFNDINSNGIPANILTWHTNTTTAAAFNLRPDNYFPGNQPSLIQSGLQQIFNNVASTASQNASAPSVSPTRALSNVTASTAPYYSPVAGFPIYTTSYTPVSWTGDVEGYVGADTAGAAVTAVSGSTPWHAQYQLDTLTQSVSGTTIVGWNTGRRVVTWNGSKGVPFRYTNLSTAEQTALNSVTTGGTGTNLVNYLRGDQSNEGTDYRTRTHILGDIVNSTPVLVQGPASPSYTESANPGYTAFSTTVANRQPVVYVGANDGMLHAFEADFLNPTTANPVTGGGSELFAYVPSLLFNGPTNTPLVNGLPALANLNGVSTNNYAHHFYVDRTPQVADVDFTFTGNGTVAPATTAATSNWHTVLVGGLGKGGMGIYALDVTAVPAAVDTTSSATVETAEAAKVMWEFTDADMGYSFGAPLIVKTRKYGWVVVMTSGYDNTGTGQDGHGVLYVLNIQTGALIQKIDTGVGTTANPAGLAQATAYTQNVADGTIDQVYAGDLLGNVWRFDLSGTVANGSYPAPTLLAKLTDPSGNAQPITTAPRIEESIDSTGLGTLRWVFVGTGKFLDISDLTNTQQQTMYALRDGTGSTPATTGLPLTRSTLTANTNLLTGLNLSDTSSGWYYDLTGTAGSNGGTERIVVNPDAAAGVSIITWTTLTPSSDPCDLLGSVYATNFSGQSQLLNSSNTLMTSITTNTATTGIQIVQLPNGVYALLYGQTGGAPQTSTIQQPGGGNTLQRTNWREILD</sequence>
<gene>
    <name evidence="5" type="ORF">ISP25_07095</name>
</gene>
<evidence type="ECO:0000256" key="3">
    <source>
        <dbReference type="SAM" id="MobiDB-lite"/>
    </source>
</evidence>
<proteinExistence type="predicted"/>
<name>A0ABW8J417_9GAMM</name>
<evidence type="ECO:0000259" key="4">
    <source>
        <dbReference type="Pfam" id="PF05567"/>
    </source>
</evidence>
<dbReference type="EMBL" id="JADIKK010000008">
    <property type="protein sequence ID" value="MFK2876827.1"/>
    <property type="molecule type" value="Genomic_DNA"/>
</dbReference>
<reference evidence="5 6" key="1">
    <citation type="submission" date="2020-10" db="EMBL/GenBank/DDBJ databases">
        <title>Phylogeny of dyella-like bacteria.</title>
        <authorList>
            <person name="Fu J."/>
        </authorList>
    </citation>
    <scope>NUCLEOTIDE SEQUENCE [LARGE SCALE GENOMIC DNA]</scope>
    <source>
        <strain evidence="5 6">KACC 19113</strain>
    </source>
</reference>